<evidence type="ECO:0000256" key="1">
    <source>
        <dbReference type="SAM" id="Phobius"/>
    </source>
</evidence>
<feature type="transmembrane region" description="Helical" evidence="1">
    <location>
        <begin position="6"/>
        <end position="25"/>
    </location>
</feature>
<gene>
    <name evidence="2" type="ORF">LCGC14_1996140</name>
</gene>
<dbReference type="EMBL" id="LAZR01022601">
    <property type="protein sequence ID" value="KKL81299.1"/>
    <property type="molecule type" value="Genomic_DNA"/>
</dbReference>
<sequence length="114" mass="12864">MGKIIGIIGSIFSSGFGLLSGFKWIRKLIRIKNVIFNAIKEGKDVFDESMDIIPVGKELYEKVKQYKFGNTSKENTKVADDALRIAIILVKESHDVVDELKDLKQVFANAKEIF</sequence>
<protein>
    <submittedName>
        <fullName evidence="2">Uncharacterized protein</fullName>
    </submittedName>
</protein>
<keyword evidence="1" id="KW-0812">Transmembrane</keyword>
<reference evidence="2" key="1">
    <citation type="journal article" date="2015" name="Nature">
        <title>Complex archaea that bridge the gap between prokaryotes and eukaryotes.</title>
        <authorList>
            <person name="Spang A."/>
            <person name="Saw J.H."/>
            <person name="Jorgensen S.L."/>
            <person name="Zaremba-Niedzwiedzka K."/>
            <person name="Martijn J."/>
            <person name="Lind A.E."/>
            <person name="van Eijk R."/>
            <person name="Schleper C."/>
            <person name="Guy L."/>
            <person name="Ettema T.J."/>
        </authorList>
    </citation>
    <scope>NUCLEOTIDE SEQUENCE</scope>
</reference>
<dbReference type="AlphaFoldDB" id="A0A0F9F4H4"/>
<evidence type="ECO:0000313" key="2">
    <source>
        <dbReference type="EMBL" id="KKL81299.1"/>
    </source>
</evidence>
<keyword evidence="1" id="KW-0472">Membrane</keyword>
<name>A0A0F9F4H4_9ZZZZ</name>
<keyword evidence="1" id="KW-1133">Transmembrane helix</keyword>
<accession>A0A0F9F4H4</accession>
<comment type="caution">
    <text evidence="2">The sequence shown here is derived from an EMBL/GenBank/DDBJ whole genome shotgun (WGS) entry which is preliminary data.</text>
</comment>
<organism evidence="2">
    <name type="scientific">marine sediment metagenome</name>
    <dbReference type="NCBI Taxonomy" id="412755"/>
    <lineage>
        <taxon>unclassified sequences</taxon>
        <taxon>metagenomes</taxon>
        <taxon>ecological metagenomes</taxon>
    </lineage>
</organism>
<proteinExistence type="predicted"/>